<feature type="repeat" description="TPR" evidence="3">
    <location>
        <begin position="623"/>
        <end position="656"/>
    </location>
</feature>
<evidence type="ECO:0000313" key="7">
    <source>
        <dbReference type="Proteomes" id="UP000007013"/>
    </source>
</evidence>
<feature type="transmembrane region" description="Helical" evidence="4">
    <location>
        <begin position="121"/>
        <end position="142"/>
    </location>
</feature>
<dbReference type="InterPro" id="IPR052346">
    <property type="entry name" value="O-mannosyl-transferase_TMTC"/>
</dbReference>
<feature type="transmembrane region" description="Helical" evidence="4">
    <location>
        <begin position="93"/>
        <end position="114"/>
    </location>
</feature>
<evidence type="ECO:0000259" key="5">
    <source>
        <dbReference type="Pfam" id="PF13231"/>
    </source>
</evidence>
<evidence type="ECO:0000256" key="4">
    <source>
        <dbReference type="SAM" id="Phobius"/>
    </source>
</evidence>
<dbReference type="PANTHER" id="PTHR44227">
    <property type="match status" value="1"/>
</dbReference>
<sequence>MNRPLDPVPPPPAFARTDRLAAVLVVAATLLAHAPGLGGGFIWNDADYVTAPALRSWAGLWRIWTEIGVTEQYYPVLHSAFWLQHQLWGDHALGYHLLNLIAHAGCAVMFGLVLRRLAIPGAWIAATLFALHPVHVESVAWISEQKNTLSLMCYLAAAWKYLEFDETRRRGAYAWASGWFAVALLTKTVTATLPAALLVVAWWRRDRLEWRRDVRPLLPWLVTGAAVGLASGWIERHVGGAGGDEFALTWIERGLIAGRAFWFYLGSLVWPFELNFIYPRWVPDVRVWWQWLYPLAALALLAGCWVTRRWSRGPLASILFFAGSLFPALGFVNLYGARYSWVWDHWQYLPDLAPLALLGAGGALIAQRGAGHWRFTAWSVFAMVVALMATLTWQHSRVFRDDETLFTATLRRNPASWMAAGNLAARLASDPARRAEAIGYFEMALRLKPDAAELHEGLGYLLARDSATQAPALEHAEAALRLDSARASAHNLRGMLLVRAGEIDAAIGAFQRALKLEPKLAAAAANLGSALLAAGRPAEAVPVLERAVEFAPTLAAAHLALGDAQRALERTADAERSYREALRLEPAALDGRLRLAELLAEQGRDAEAAPLLREVLARDAGSADAHYQIGRLGLRAGDTAMGVHALREAVRLRPDWPAARLTLGNALARAGDMTGAVEEFRAALALRPNDLGARNNLANALLASGRVAEAIREYETALQQQPDNADIRRNLAFARELLERGTGN</sequence>
<dbReference type="RefSeq" id="WP_012375966.1">
    <property type="nucleotide sequence ID" value="NC_010571.1"/>
</dbReference>
<dbReference type="PROSITE" id="PS50293">
    <property type="entry name" value="TPR_REGION"/>
    <property type="match status" value="1"/>
</dbReference>
<feature type="repeat" description="TPR" evidence="3">
    <location>
        <begin position="691"/>
        <end position="724"/>
    </location>
</feature>
<keyword evidence="4" id="KW-0812">Transmembrane</keyword>
<evidence type="ECO:0000313" key="6">
    <source>
        <dbReference type="EMBL" id="ACB76437.1"/>
    </source>
</evidence>
<keyword evidence="7" id="KW-1185">Reference proteome</keyword>
<dbReference type="HOGENOM" id="CLU_011615_5_0_0"/>
<feature type="transmembrane region" description="Helical" evidence="4">
    <location>
        <begin position="318"/>
        <end position="336"/>
    </location>
</feature>
<dbReference type="Pfam" id="PF13231">
    <property type="entry name" value="PMT_2"/>
    <property type="match status" value="1"/>
</dbReference>
<keyword evidence="4" id="KW-0472">Membrane</keyword>
<keyword evidence="4" id="KW-1133">Transmembrane helix</keyword>
<feature type="transmembrane region" description="Helical" evidence="4">
    <location>
        <begin position="20"/>
        <end position="43"/>
    </location>
</feature>
<dbReference type="InterPro" id="IPR019734">
    <property type="entry name" value="TPR_rpt"/>
</dbReference>
<feature type="transmembrane region" description="Helical" evidence="4">
    <location>
        <begin position="373"/>
        <end position="393"/>
    </location>
</feature>
<dbReference type="PANTHER" id="PTHR44227:SF3">
    <property type="entry name" value="PROTEIN O-MANNOSYL-TRANSFERASE TMTC4"/>
    <property type="match status" value="1"/>
</dbReference>
<dbReference type="KEGG" id="ote:Oter_3157"/>
<feature type="repeat" description="TPR" evidence="3">
    <location>
        <begin position="521"/>
        <end position="554"/>
    </location>
</feature>
<dbReference type="Pfam" id="PF13432">
    <property type="entry name" value="TPR_16"/>
    <property type="match status" value="2"/>
</dbReference>
<feature type="transmembrane region" description="Helical" evidence="4">
    <location>
        <begin position="348"/>
        <end position="366"/>
    </location>
</feature>
<dbReference type="SMART" id="SM00028">
    <property type="entry name" value="TPR"/>
    <property type="match status" value="7"/>
</dbReference>
<feature type="transmembrane region" description="Helical" evidence="4">
    <location>
        <begin position="287"/>
        <end position="306"/>
    </location>
</feature>
<dbReference type="AlphaFoldDB" id="B1ZMY5"/>
<feature type="domain" description="Glycosyltransferase RgtA/B/C/D-like" evidence="5">
    <location>
        <begin position="80"/>
        <end position="214"/>
    </location>
</feature>
<dbReference type="InterPro" id="IPR011990">
    <property type="entry name" value="TPR-like_helical_dom_sf"/>
</dbReference>
<reference evidence="6 7" key="1">
    <citation type="journal article" date="2011" name="J. Bacteriol.">
        <title>Genome sequence of the verrucomicrobium Opitutus terrae PB90-1, an abundant inhabitant of rice paddy soil ecosystems.</title>
        <authorList>
            <person name="van Passel M.W."/>
            <person name="Kant R."/>
            <person name="Palva A."/>
            <person name="Copeland A."/>
            <person name="Lucas S."/>
            <person name="Lapidus A."/>
            <person name="Glavina del Rio T."/>
            <person name="Pitluck S."/>
            <person name="Goltsman E."/>
            <person name="Clum A."/>
            <person name="Sun H."/>
            <person name="Schmutz J."/>
            <person name="Larimer F.W."/>
            <person name="Land M.L."/>
            <person name="Hauser L."/>
            <person name="Kyrpides N."/>
            <person name="Mikhailova N."/>
            <person name="Richardson P.P."/>
            <person name="Janssen P.H."/>
            <person name="de Vos W.M."/>
            <person name="Smidt H."/>
        </authorList>
    </citation>
    <scope>NUCLEOTIDE SEQUENCE [LARGE SCALE GENOMIC DNA]</scope>
    <source>
        <strain evidence="7">DSM 11246 / JCM 15787 / PB90-1</strain>
    </source>
</reference>
<gene>
    <name evidence="6" type="ordered locus">Oter_3157</name>
</gene>
<dbReference type="Pfam" id="PF14559">
    <property type="entry name" value="TPR_19"/>
    <property type="match status" value="1"/>
</dbReference>
<evidence type="ECO:0000256" key="3">
    <source>
        <dbReference type="PROSITE-ProRule" id="PRU00339"/>
    </source>
</evidence>
<dbReference type="STRING" id="452637.Oter_3157"/>
<feature type="repeat" description="TPR" evidence="3">
    <location>
        <begin position="487"/>
        <end position="520"/>
    </location>
</feature>
<dbReference type="eggNOG" id="COG0457">
    <property type="taxonomic scope" value="Bacteria"/>
</dbReference>
<keyword evidence="1" id="KW-0677">Repeat</keyword>
<keyword evidence="2 3" id="KW-0802">TPR repeat</keyword>
<dbReference type="Gene3D" id="1.25.40.10">
    <property type="entry name" value="Tetratricopeptide repeat domain"/>
    <property type="match status" value="4"/>
</dbReference>
<dbReference type="Proteomes" id="UP000007013">
    <property type="component" value="Chromosome"/>
</dbReference>
<feature type="transmembrane region" description="Helical" evidence="4">
    <location>
        <begin position="261"/>
        <end position="281"/>
    </location>
</feature>
<dbReference type="InterPro" id="IPR038731">
    <property type="entry name" value="RgtA/B/C-like"/>
</dbReference>
<dbReference type="EMBL" id="CP001032">
    <property type="protein sequence ID" value="ACB76437.1"/>
    <property type="molecule type" value="Genomic_DNA"/>
</dbReference>
<dbReference type="OrthoDB" id="107874at2"/>
<feature type="transmembrane region" description="Helical" evidence="4">
    <location>
        <begin position="179"/>
        <end position="203"/>
    </location>
</feature>
<dbReference type="SUPFAM" id="SSF48452">
    <property type="entry name" value="TPR-like"/>
    <property type="match status" value="2"/>
</dbReference>
<organism evidence="6 7">
    <name type="scientific">Opitutus terrae (strain DSM 11246 / JCM 15787 / PB90-1)</name>
    <dbReference type="NCBI Taxonomy" id="452637"/>
    <lineage>
        <taxon>Bacteria</taxon>
        <taxon>Pseudomonadati</taxon>
        <taxon>Verrucomicrobiota</taxon>
        <taxon>Opitutia</taxon>
        <taxon>Opitutales</taxon>
        <taxon>Opitutaceae</taxon>
        <taxon>Opitutus</taxon>
    </lineage>
</organism>
<evidence type="ECO:0000256" key="2">
    <source>
        <dbReference type="ARBA" id="ARBA00022803"/>
    </source>
</evidence>
<feature type="repeat" description="TPR" evidence="3">
    <location>
        <begin position="555"/>
        <end position="588"/>
    </location>
</feature>
<feature type="repeat" description="TPR" evidence="3">
    <location>
        <begin position="657"/>
        <end position="690"/>
    </location>
</feature>
<dbReference type="PROSITE" id="PS50005">
    <property type="entry name" value="TPR"/>
    <property type="match status" value="6"/>
</dbReference>
<proteinExistence type="predicted"/>
<accession>B1ZMY5</accession>
<name>B1ZMY5_OPITP</name>
<evidence type="ECO:0000256" key="1">
    <source>
        <dbReference type="ARBA" id="ARBA00022737"/>
    </source>
</evidence>
<protein>
    <submittedName>
        <fullName evidence="6">Tetratricopeptide TPR_2 repeat protein</fullName>
    </submittedName>
</protein>